<accession>A0A1W5N0K2</accession>
<feature type="compositionally biased region" description="Basic and acidic residues" evidence="1">
    <location>
        <begin position="63"/>
        <end position="84"/>
    </location>
</feature>
<dbReference type="Pfam" id="PF17634">
    <property type="entry name" value="GP67"/>
    <property type="match status" value="1"/>
</dbReference>
<gene>
    <name evidence="2" type="ORF">B_215</name>
</gene>
<dbReference type="EMBL" id="KX431559">
    <property type="protein sequence ID" value="AOG16341.1"/>
    <property type="molecule type" value="Genomic_DNA"/>
</dbReference>
<protein>
    <submittedName>
        <fullName evidence="2">Prohead core protein</fullName>
    </submittedName>
</protein>
<sequence>MKEFIEAIKSGDLVEAKKQFYSIMEDRTEALRQEMRVELAEAVRIEGETDDDDSDDDDDDKGGDDKGDDKDKKPSDKKDDDKDE</sequence>
<evidence type="ECO:0000313" key="2">
    <source>
        <dbReference type="EMBL" id="AOG16341.1"/>
    </source>
</evidence>
<feature type="compositionally biased region" description="Acidic residues" evidence="1">
    <location>
        <begin position="48"/>
        <end position="62"/>
    </location>
</feature>
<dbReference type="Proteomes" id="UP000223496">
    <property type="component" value="Segment"/>
</dbReference>
<feature type="region of interest" description="Disordered" evidence="1">
    <location>
        <begin position="43"/>
        <end position="84"/>
    </location>
</feature>
<proteinExistence type="predicted"/>
<keyword evidence="3" id="KW-1185">Reference proteome</keyword>
<organism evidence="2 3">
    <name type="scientific">Cronobacter phage vB_CsaM_leB</name>
    <dbReference type="NCBI Taxonomy" id="1885242"/>
    <lineage>
        <taxon>Viruses</taxon>
        <taxon>Duplodnaviria</taxon>
        <taxon>Heunggongvirae</taxon>
        <taxon>Uroviricota</taxon>
        <taxon>Caudoviricetes</taxon>
        <taxon>Pantevenvirales</taxon>
        <taxon>Straboviridae</taxon>
        <taxon>Pseudotevenvirus</taxon>
        <taxon>Pseudotevenvirus leb</taxon>
    </lineage>
</organism>
<name>A0A1W5N0K2_9CAUD</name>
<reference evidence="2 3" key="1">
    <citation type="journal article" date="2017" name="Int. J. Food Microbiol.">
        <title>Investigating the biocontrol and anti-biofilm potential of a three phage cocktail against Cronobacter sakazakii in different brands of infant formula.</title>
        <authorList>
            <person name="Endersen L."/>
            <person name="Buttimer C."/>
            <person name="Nevin E."/>
            <person name="Coffey A."/>
            <person name="Neve H."/>
            <person name="Oliveira H."/>
            <person name="Lavigne R."/>
            <person name="O'Mahony J."/>
        </authorList>
    </citation>
    <scope>NUCLEOTIDE SEQUENCE [LARGE SCALE GENOMIC DNA]</scope>
</reference>
<evidence type="ECO:0000313" key="3">
    <source>
        <dbReference type="Proteomes" id="UP000223496"/>
    </source>
</evidence>
<dbReference type="InterPro" id="IPR035114">
    <property type="entry name" value="GP67"/>
</dbReference>
<evidence type="ECO:0000256" key="1">
    <source>
        <dbReference type="SAM" id="MobiDB-lite"/>
    </source>
</evidence>